<evidence type="ECO:0000259" key="5">
    <source>
        <dbReference type="PROSITE" id="PS50056"/>
    </source>
</evidence>
<comment type="similarity">
    <text evidence="1">Belongs to the protein-tyrosine phosphatase family. Non-receptor class dual specificity subfamily.</text>
</comment>
<dbReference type="InterPro" id="IPR020422">
    <property type="entry name" value="TYR_PHOSPHATASE_DUAL_dom"/>
</dbReference>
<dbReference type="CDD" id="cd14514">
    <property type="entry name" value="DUSP14-like"/>
    <property type="match status" value="1"/>
</dbReference>
<feature type="non-terminal residue" evidence="7">
    <location>
        <position position="1"/>
    </location>
</feature>
<dbReference type="Proteomes" id="UP000483820">
    <property type="component" value="Chromosome X"/>
</dbReference>
<dbReference type="InterPro" id="IPR000387">
    <property type="entry name" value="Tyr_Pase_dom"/>
</dbReference>
<dbReference type="SMART" id="SM00195">
    <property type="entry name" value="DSPc"/>
    <property type="match status" value="1"/>
</dbReference>
<evidence type="ECO:0008006" key="10">
    <source>
        <dbReference type="Google" id="ProtNLM"/>
    </source>
</evidence>
<keyword evidence="8" id="KW-1185">Reference proteome</keyword>
<dbReference type="PANTHER" id="PTHR45961:SF3">
    <property type="entry name" value="DUAL SPECIFICITY PROTEIN PHOSPHATASE 14"/>
    <property type="match status" value="1"/>
</dbReference>
<keyword evidence="3" id="KW-0904">Protein phosphatase</keyword>
<evidence type="ECO:0000259" key="4">
    <source>
        <dbReference type="PROSITE" id="PS50054"/>
    </source>
</evidence>
<evidence type="ECO:0000313" key="9">
    <source>
        <dbReference type="Proteomes" id="UP000483820"/>
    </source>
</evidence>
<dbReference type="GO" id="GO:0005737">
    <property type="term" value="C:cytoplasm"/>
    <property type="evidence" value="ECO:0007669"/>
    <property type="project" value="TreeGrafter"/>
</dbReference>
<proteinExistence type="inferred from homology"/>
<dbReference type="InterPro" id="IPR029021">
    <property type="entry name" value="Prot-tyrosine_phosphatase-like"/>
</dbReference>
<dbReference type="GO" id="GO:0004721">
    <property type="term" value="F:phosphoprotein phosphatase activity"/>
    <property type="evidence" value="ECO:0007669"/>
    <property type="project" value="UniProtKB-KW"/>
</dbReference>
<comment type="caution">
    <text evidence="7">The sequence shown here is derived from an EMBL/GenBank/DDBJ whole genome shotgun (WGS) entry which is preliminary data.</text>
</comment>
<organism evidence="7 8">
    <name type="scientific">Caenorhabditis remanei</name>
    <name type="common">Caenorhabditis vulgaris</name>
    <dbReference type="NCBI Taxonomy" id="31234"/>
    <lineage>
        <taxon>Eukaryota</taxon>
        <taxon>Metazoa</taxon>
        <taxon>Ecdysozoa</taxon>
        <taxon>Nematoda</taxon>
        <taxon>Chromadorea</taxon>
        <taxon>Rhabditida</taxon>
        <taxon>Rhabditina</taxon>
        <taxon>Rhabditomorpha</taxon>
        <taxon>Rhabditoidea</taxon>
        <taxon>Rhabditidae</taxon>
        <taxon>Peloderinae</taxon>
        <taxon>Caenorhabditis</taxon>
    </lineage>
</organism>
<evidence type="ECO:0000313" key="7">
    <source>
        <dbReference type="EMBL" id="OZG06259.1"/>
    </source>
</evidence>
<evidence type="ECO:0000256" key="1">
    <source>
        <dbReference type="ARBA" id="ARBA00008601"/>
    </source>
</evidence>
<dbReference type="Gene3D" id="3.90.190.10">
    <property type="entry name" value="Protein tyrosine phosphatase superfamily"/>
    <property type="match status" value="1"/>
</dbReference>
<feature type="domain" description="Tyrosine specific protein phosphatases" evidence="5">
    <location>
        <begin position="70"/>
        <end position="128"/>
    </location>
</feature>
<reference evidence="7" key="2">
    <citation type="submission" date="2017-08" db="EMBL/GenBank/DDBJ databases">
        <authorList>
            <person name="de Groot N.N."/>
        </authorList>
    </citation>
    <scope>NUCLEOTIDE SEQUENCE [LARGE SCALE GENOMIC DNA]</scope>
    <source>
        <strain evidence="7">PX439</strain>
    </source>
</reference>
<dbReference type="PROSITE" id="PS50054">
    <property type="entry name" value="TYR_PHOSPHATASE_DUAL"/>
    <property type="match status" value="1"/>
</dbReference>
<evidence type="ECO:0000313" key="8">
    <source>
        <dbReference type="Proteomes" id="UP000216624"/>
    </source>
</evidence>
<evidence type="ECO:0000256" key="3">
    <source>
        <dbReference type="ARBA" id="ARBA00022912"/>
    </source>
</evidence>
<dbReference type="Pfam" id="PF00782">
    <property type="entry name" value="DSPc"/>
    <property type="match status" value="1"/>
</dbReference>
<reference evidence="6 9" key="3">
    <citation type="submission" date="2019-12" db="EMBL/GenBank/DDBJ databases">
        <title>Chromosome-level assembly of the Caenorhabditis remanei genome.</title>
        <authorList>
            <person name="Teterina A.A."/>
            <person name="Willis J.H."/>
            <person name="Phillips P.C."/>
        </authorList>
    </citation>
    <scope>NUCLEOTIDE SEQUENCE [LARGE SCALE GENOMIC DNA]</scope>
    <source>
        <strain evidence="6 9">PX506</strain>
        <tissue evidence="6">Whole organism</tissue>
    </source>
</reference>
<keyword evidence="2" id="KW-0378">Hydrolase</keyword>
<accession>A0A261B7I0</accession>
<name>A0A261B7I0_CAERE</name>
<dbReference type="InterPro" id="IPR052103">
    <property type="entry name" value="Dual_spec_Phospatases"/>
</dbReference>
<gene>
    <name evidence="7" type="ORF">FL82_01811</name>
    <name evidence="6" type="ORF">GCK72_024475</name>
</gene>
<feature type="domain" description="Tyrosine-protein phosphatase" evidence="4">
    <location>
        <begin position="10"/>
        <end position="149"/>
    </location>
</feature>
<evidence type="ECO:0000313" key="6">
    <source>
        <dbReference type="EMBL" id="KAF1748008.1"/>
    </source>
</evidence>
<sequence>MSNNNKSLLSITQVRPHLFLAGYGCITPSLLKQYNITHAVDCTNLKTKPIPGLDKIEVPVDDNTLAKITQYFEPVVKFVEDAKQQGHNTVIYCAAGVSRSATLTIVYLMVTENLSLEEAYLDVNKVRPIISPNIGFWRQMIDYEKSRSGNATVELISGRMARPVPSVYLRRAVC</sequence>
<dbReference type="Proteomes" id="UP000216624">
    <property type="component" value="Unassembled WGS sequence"/>
</dbReference>
<dbReference type="PANTHER" id="PTHR45961">
    <property type="entry name" value="IP21249P"/>
    <property type="match status" value="1"/>
</dbReference>
<dbReference type="EMBL" id="NMWX01000001">
    <property type="protein sequence ID" value="OZG06259.1"/>
    <property type="molecule type" value="Genomic_DNA"/>
</dbReference>
<evidence type="ECO:0000256" key="2">
    <source>
        <dbReference type="ARBA" id="ARBA00022801"/>
    </source>
</evidence>
<reference evidence="8" key="1">
    <citation type="submission" date="2017-08" db="EMBL/GenBank/DDBJ databases">
        <authorList>
            <person name="Fierst J.L."/>
        </authorList>
    </citation>
    <scope>NUCLEOTIDE SEQUENCE [LARGE SCALE GENOMIC DNA]</scope>
    <source>
        <strain evidence="8">PX439</strain>
    </source>
</reference>
<dbReference type="AlphaFoldDB" id="A0A261B7I0"/>
<dbReference type="PROSITE" id="PS50056">
    <property type="entry name" value="TYR_PHOSPHATASE_2"/>
    <property type="match status" value="1"/>
</dbReference>
<protein>
    <recommendedName>
        <fullName evidence="10">Protein-tyrosine-phosphatase</fullName>
    </recommendedName>
</protein>
<dbReference type="SUPFAM" id="SSF52799">
    <property type="entry name" value="(Phosphotyrosine protein) phosphatases II"/>
    <property type="match status" value="1"/>
</dbReference>
<dbReference type="InterPro" id="IPR000340">
    <property type="entry name" value="Dual-sp_phosphatase_cat-dom"/>
</dbReference>
<dbReference type="EMBL" id="WUAV01000006">
    <property type="protein sequence ID" value="KAF1748008.1"/>
    <property type="molecule type" value="Genomic_DNA"/>
</dbReference>